<feature type="compositionally biased region" description="Basic residues" evidence="1">
    <location>
        <begin position="809"/>
        <end position="822"/>
    </location>
</feature>
<feature type="region of interest" description="Disordered" evidence="1">
    <location>
        <begin position="310"/>
        <end position="329"/>
    </location>
</feature>
<reference evidence="3" key="1">
    <citation type="submission" date="2020-04" db="EMBL/GenBank/DDBJ databases">
        <authorList>
            <person name="Neveu A P."/>
        </authorList>
    </citation>
    <scope>NUCLEOTIDE SEQUENCE</scope>
    <source>
        <tissue evidence="3">Whole embryo</tissue>
    </source>
</reference>
<dbReference type="EMBL" id="LR783216">
    <property type="protein sequence ID" value="CAB3224745.1"/>
    <property type="molecule type" value="mRNA"/>
</dbReference>
<feature type="region of interest" description="Disordered" evidence="1">
    <location>
        <begin position="94"/>
        <end position="122"/>
    </location>
</feature>
<gene>
    <name evidence="3" type="primary">Atxn7</name>
</gene>
<name>A0A6F9D7W2_9ASCI</name>
<sequence>MAAIDDNLGPDLDQFSGCKWTDWQQAVESEGIGESSQDSTSSSARQDKEVATLKREDLGLFGFCPAKDHFYLVVCEHCRLPFKPQTFHYHIEKHHGGKTSKVQNKPKTSIEKKPFSEPSTTSINHSVVAKHKFPPPGTEPLPVEKRPDHKKISEAIKNAFDKASMPNSKSKNPVFVDHRHSSAGLHGHETHSGAGVVPIKEQLRTRFLDEMQKPLSKKLHKPNRISQEKLGKPGVERLKKPTVFNKSHHHSMKHTAPHTHQPPNKVAKLNTAVSKDNSNPVDKDGLLAARISHDPEVVIKKLPISDTVKKEPNFPGVSKPIPSSSDPLRQYKHNHNPQIDIVKTVDRGPEKHGNKNHDHPVKSPLTLHVYPVKSEKNVPLKAREYDPNKHCGVRTEPDNMPCTRSLTCKTHALRHKRKVPGRRKNYDELVNEQAKIKQKLKEQAALAKLQSSATSTPKADSRSVDRSHHSLPRKPFVIAKPHKTETDSIRSQNQASMHEVKTPPPSPVQPPQKNKNAVHLFPRATAPRHIDCWKDAPNEHEWENVVDPNQHYISHHPNPLAVNSFNGWLIDNRLTTFSRNTHHPWRTITNTLKDRSSAKSARTTEPRTALNFNPIPSTSIPESLKRNSDHQMVCSCADDISSLSETYYAMTPSPACTKRHQRQSHNFLLKSSSIDNSALSQEITSNDKFAARKQSRSKRNTVDYISSSKSPKHLSQVAKDGTTLKTGGAWSHDGALNITTSANHITSASNVMDLSALLSQGSDQFAASCASANESVPIPDSVFKIPNDVNALLSSGVVGENASGLNTTPRKRNLSGKSRRNSLLKSGNSTKHEASPLNGLSSSAVSSHKSWSHGGAIMGSIGAVMQQNTTANNNSTDTANLDTNIFTQGPGKPIEQGSYNSNNNSTNFEQNQTNSFEMLLTTSTNDDTKAPSHSVDQLPHDLLQCNPDIVGTDGQTFELPPDVLRMTQQNEQLFFSNEPTSNVAGLWKS</sequence>
<feature type="compositionally biased region" description="Polar residues" evidence="1">
    <location>
        <begin position="610"/>
        <end position="621"/>
    </location>
</feature>
<evidence type="ECO:0000256" key="1">
    <source>
        <dbReference type="SAM" id="MobiDB-lite"/>
    </source>
</evidence>
<feature type="region of interest" description="Disordered" evidence="1">
    <location>
        <begin position="799"/>
        <end position="849"/>
    </location>
</feature>
<evidence type="ECO:0000259" key="2">
    <source>
        <dbReference type="PROSITE" id="PS51505"/>
    </source>
</evidence>
<feature type="region of interest" description="Disordered" evidence="1">
    <location>
        <begin position="447"/>
        <end position="514"/>
    </location>
</feature>
<protein>
    <submittedName>
        <fullName evidence="3">Ataxin-7-like</fullName>
    </submittedName>
</protein>
<accession>A0A6F9D7W2</accession>
<feature type="compositionally biased region" description="Basic and acidic residues" evidence="1">
    <location>
        <begin position="593"/>
        <end position="605"/>
    </location>
</feature>
<dbReference type="InterPro" id="IPR052237">
    <property type="entry name" value="Ataxin-7-like_regulator"/>
</dbReference>
<feature type="compositionally biased region" description="Basic and acidic residues" evidence="1">
    <location>
        <begin position="459"/>
        <end position="468"/>
    </location>
</feature>
<dbReference type="Gene3D" id="6.10.140.1270">
    <property type="match status" value="1"/>
</dbReference>
<feature type="region of interest" description="Disordered" evidence="1">
    <location>
        <begin position="689"/>
        <end position="709"/>
    </location>
</feature>
<dbReference type="PANTHER" id="PTHR15117:SF24">
    <property type="entry name" value="SCA7 DOMAIN-CONTAINING PROTEIN"/>
    <property type="match status" value="1"/>
</dbReference>
<evidence type="ECO:0000313" key="3">
    <source>
        <dbReference type="EMBL" id="CAB3224745.1"/>
    </source>
</evidence>
<feature type="domain" description="SCA7" evidence="2">
    <location>
        <begin position="378"/>
        <end position="445"/>
    </location>
</feature>
<dbReference type="AlphaFoldDB" id="A0A6F9D7W2"/>
<proteinExistence type="evidence at transcript level"/>
<dbReference type="PROSITE" id="PS51505">
    <property type="entry name" value="SCA7"/>
    <property type="match status" value="1"/>
</dbReference>
<dbReference type="Pfam" id="PF08313">
    <property type="entry name" value="SCA7"/>
    <property type="match status" value="1"/>
</dbReference>
<dbReference type="PANTHER" id="PTHR15117">
    <property type="entry name" value="ATAXIN 7 RELATED"/>
    <property type="match status" value="1"/>
</dbReference>
<dbReference type="InterPro" id="IPR013243">
    <property type="entry name" value="SCA7_dom"/>
</dbReference>
<feature type="region of interest" description="Disordered" evidence="1">
    <location>
        <begin position="28"/>
        <end position="48"/>
    </location>
</feature>
<feature type="region of interest" description="Disordered" evidence="1">
    <location>
        <begin position="593"/>
        <end position="624"/>
    </location>
</feature>
<organism evidence="3">
    <name type="scientific">Phallusia mammillata</name>
    <dbReference type="NCBI Taxonomy" id="59560"/>
    <lineage>
        <taxon>Eukaryota</taxon>
        <taxon>Metazoa</taxon>
        <taxon>Chordata</taxon>
        <taxon>Tunicata</taxon>
        <taxon>Ascidiacea</taxon>
        <taxon>Phlebobranchia</taxon>
        <taxon>Ascidiidae</taxon>
        <taxon>Phallusia</taxon>
    </lineage>
</organism>